<keyword evidence="3" id="KW-1003">Cell membrane</keyword>
<organism evidence="10 11">
    <name type="scientific">Modestobacter roseus</name>
    <dbReference type="NCBI Taxonomy" id="1181884"/>
    <lineage>
        <taxon>Bacteria</taxon>
        <taxon>Bacillati</taxon>
        <taxon>Actinomycetota</taxon>
        <taxon>Actinomycetes</taxon>
        <taxon>Geodermatophilales</taxon>
        <taxon>Geodermatophilaceae</taxon>
        <taxon>Modestobacter</taxon>
    </lineage>
</organism>
<keyword evidence="11" id="KW-1185">Reference proteome</keyword>
<dbReference type="OrthoDB" id="34224at2"/>
<reference evidence="10 11" key="1">
    <citation type="submission" date="2019-07" db="EMBL/GenBank/DDBJ databases">
        <title>R&amp;d 2014.</title>
        <authorList>
            <person name="Klenk H.-P."/>
        </authorList>
    </citation>
    <scope>NUCLEOTIDE SEQUENCE [LARGE SCALE GENOMIC DNA]</scope>
    <source>
        <strain evidence="10 11">DSM 45764</strain>
    </source>
</reference>
<dbReference type="SUPFAM" id="SSF161098">
    <property type="entry name" value="MetI-like"/>
    <property type="match status" value="1"/>
</dbReference>
<evidence type="ECO:0000313" key="11">
    <source>
        <dbReference type="Proteomes" id="UP000321490"/>
    </source>
</evidence>
<gene>
    <name evidence="10" type="ORF">JD78_03631</name>
</gene>
<dbReference type="AlphaFoldDB" id="A0A562IW74"/>
<keyword evidence="2 7" id="KW-0813">Transport</keyword>
<evidence type="ECO:0000256" key="4">
    <source>
        <dbReference type="ARBA" id="ARBA00022692"/>
    </source>
</evidence>
<dbReference type="CDD" id="cd06261">
    <property type="entry name" value="TM_PBP2"/>
    <property type="match status" value="1"/>
</dbReference>
<protein>
    <submittedName>
        <fullName evidence="10">Carbohydrate ABC transporter membrane protein 1 (CUT1 family)</fullName>
    </submittedName>
</protein>
<keyword evidence="6 7" id="KW-0472">Membrane</keyword>
<dbReference type="PROSITE" id="PS50928">
    <property type="entry name" value="ABC_TM1"/>
    <property type="match status" value="1"/>
</dbReference>
<dbReference type="GO" id="GO:0005886">
    <property type="term" value="C:plasma membrane"/>
    <property type="evidence" value="ECO:0007669"/>
    <property type="project" value="UniProtKB-SubCell"/>
</dbReference>
<feature type="transmembrane region" description="Helical" evidence="7">
    <location>
        <begin position="105"/>
        <end position="126"/>
    </location>
</feature>
<keyword evidence="5 7" id="KW-1133">Transmembrane helix</keyword>
<dbReference type="Proteomes" id="UP000321490">
    <property type="component" value="Unassembled WGS sequence"/>
</dbReference>
<comment type="caution">
    <text evidence="10">The sequence shown here is derived from an EMBL/GenBank/DDBJ whole genome shotgun (WGS) entry which is preliminary data.</text>
</comment>
<evidence type="ECO:0000256" key="1">
    <source>
        <dbReference type="ARBA" id="ARBA00004651"/>
    </source>
</evidence>
<accession>A0A562IW74</accession>
<comment type="subcellular location">
    <subcellularLocation>
        <location evidence="1 7">Cell membrane</location>
        <topology evidence="1 7">Multi-pass membrane protein</topology>
    </subcellularLocation>
</comment>
<dbReference type="InterPro" id="IPR000515">
    <property type="entry name" value="MetI-like"/>
</dbReference>
<keyword evidence="4 7" id="KW-0812">Transmembrane</keyword>
<dbReference type="Pfam" id="PF00528">
    <property type="entry name" value="BPD_transp_1"/>
    <property type="match status" value="1"/>
</dbReference>
<dbReference type="InterPro" id="IPR035906">
    <property type="entry name" value="MetI-like_sf"/>
</dbReference>
<dbReference type="PANTHER" id="PTHR43005">
    <property type="entry name" value="BLR7065 PROTEIN"/>
    <property type="match status" value="1"/>
</dbReference>
<feature type="transmembrane region" description="Helical" evidence="7">
    <location>
        <begin position="179"/>
        <end position="200"/>
    </location>
</feature>
<name>A0A562IW74_9ACTN</name>
<evidence type="ECO:0000256" key="8">
    <source>
        <dbReference type="SAM" id="MobiDB-lite"/>
    </source>
</evidence>
<dbReference type="Gene3D" id="1.10.3720.10">
    <property type="entry name" value="MetI-like"/>
    <property type="match status" value="1"/>
</dbReference>
<evidence type="ECO:0000313" key="10">
    <source>
        <dbReference type="EMBL" id="TWH75080.1"/>
    </source>
</evidence>
<feature type="transmembrane region" description="Helical" evidence="7">
    <location>
        <begin position="294"/>
        <end position="316"/>
    </location>
</feature>
<feature type="transmembrane region" description="Helical" evidence="7">
    <location>
        <begin position="138"/>
        <end position="159"/>
    </location>
</feature>
<feature type="domain" description="ABC transmembrane type-1" evidence="9">
    <location>
        <begin position="101"/>
        <end position="315"/>
    </location>
</feature>
<dbReference type="PANTHER" id="PTHR43005:SF1">
    <property type="entry name" value="SPERMIDINE_PUTRESCINE TRANSPORT SYSTEM PERMEASE PROTEIN"/>
    <property type="match status" value="1"/>
</dbReference>
<evidence type="ECO:0000256" key="3">
    <source>
        <dbReference type="ARBA" id="ARBA00022475"/>
    </source>
</evidence>
<evidence type="ECO:0000256" key="2">
    <source>
        <dbReference type="ARBA" id="ARBA00022448"/>
    </source>
</evidence>
<dbReference type="EMBL" id="VLKF01000001">
    <property type="protein sequence ID" value="TWH75080.1"/>
    <property type="molecule type" value="Genomic_DNA"/>
</dbReference>
<dbReference type="GO" id="GO:0055085">
    <property type="term" value="P:transmembrane transport"/>
    <property type="evidence" value="ECO:0007669"/>
    <property type="project" value="InterPro"/>
</dbReference>
<proteinExistence type="inferred from homology"/>
<evidence type="ECO:0000256" key="7">
    <source>
        <dbReference type="RuleBase" id="RU363032"/>
    </source>
</evidence>
<feature type="region of interest" description="Disordered" evidence="8">
    <location>
        <begin position="1"/>
        <end position="28"/>
    </location>
</feature>
<evidence type="ECO:0000256" key="6">
    <source>
        <dbReference type="ARBA" id="ARBA00023136"/>
    </source>
</evidence>
<comment type="similarity">
    <text evidence="7">Belongs to the binding-protein-dependent transport system permease family.</text>
</comment>
<sequence length="325" mass="35566">MADTRQRAGGATSAARPAGPEVEVEDRRPRRTWSRERLLQLGFLVPAVVYMLLFFGYPVVQNALMGFQEYTTRTFVTGEAPWVGLENYREVIGSSVFSKAALNTVLFTVGSIAGQFVLGLAIALFFRKRFPLGGLLRSLLLLPWLIPLIAASAVWRWILDKDTGVLNQVLGGLGITDSNPGWLTSTSLALVTVIAINIWIGIPFNTTILYGGLQDIPEDLYEAAALDGATRWRAFRYVTWPLLRPVVTVVLVLGVVYTLKALDIILGLTEGGPANSTQTIATQSYNLSFQQFDFGQGAAAGNILIVVSLVFAVLYLRANRRALDE</sequence>
<dbReference type="RefSeq" id="WP_153361293.1">
    <property type="nucleotide sequence ID" value="NZ_JABGDC010000135.1"/>
</dbReference>
<evidence type="ECO:0000256" key="5">
    <source>
        <dbReference type="ARBA" id="ARBA00022989"/>
    </source>
</evidence>
<evidence type="ECO:0000259" key="9">
    <source>
        <dbReference type="PROSITE" id="PS50928"/>
    </source>
</evidence>
<feature type="transmembrane region" description="Helical" evidence="7">
    <location>
        <begin position="38"/>
        <end position="60"/>
    </location>
</feature>
<feature type="transmembrane region" description="Helical" evidence="7">
    <location>
        <begin position="241"/>
        <end position="259"/>
    </location>
</feature>